<reference evidence="2" key="1">
    <citation type="submission" date="2022-08" db="EMBL/GenBank/DDBJ databases">
        <authorList>
            <person name="Tistechok S."/>
            <person name="Samborskyy M."/>
            <person name="Roman I."/>
        </authorList>
    </citation>
    <scope>NUCLEOTIDE SEQUENCE</scope>
    <source>
        <strain evidence="2">DSM 103496</strain>
    </source>
</reference>
<protein>
    <submittedName>
        <fullName evidence="2">Uncharacterized protein</fullName>
    </submittedName>
</protein>
<feature type="transmembrane region" description="Helical" evidence="1">
    <location>
        <begin position="37"/>
        <end position="64"/>
    </location>
</feature>
<dbReference type="AlphaFoldDB" id="A0A9X3A0Z4"/>
<keyword evidence="1" id="KW-0472">Membrane</keyword>
<accession>A0A9X3A0Z4</accession>
<dbReference type="RefSeq" id="WP_259624556.1">
    <property type="nucleotide sequence ID" value="NZ_JANYMP010000008.1"/>
</dbReference>
<keyword evidence="1" id="KW-1133">Transmembrane helix</keyword>
<dbReference type="EMBL" id="JANYMP010000008">
    <property type="protein sequence ID" value="MCS7479069.1"/>
    <property type="molecule type" value="Genomic_DNA"/>
</dbReference>
<name>A0A9X3A0Z4_9PSEU</name>
<comment type="caution">
    <text evidence="2">The sequence shown here is derived from an EMBL/GenBank/DDBJ whole genome shotgun (WGS) entry which is preliminary data.</text>
</comment>
<keyword evidence="3" id="KW-1185">Reference proteome</keyword>
<sequence length="79" mass="8594">MAAPFALAWVALWLIVRLVLVAVRYPVTVVTSVAGYWMYATWGLSPLVLALLSLIAGSFIWAGLDLPSFSAARLVPRPH</sequence>
<evidence type="ECO:0000313" key="2">
    <source>
        <dbReference type="EMBL" id="MCS7479069.1"/>
    </source>
</evidence>
<evidence type="ECO:0000256" key="1">
    <source>
        <dbReference type="SAM" id="Phobius"/>
    </source>
</evidence>
<gene>
    <name evidence="2" type="ORF">NZH93_19585</name>
</gene>
<proteinExistence type="predicted"/>
<keyword evidence="1" id="KW-0812">Transmembrane</keyword>
<organism evidence="2 3">
    <name type="scientific">Umezawaea endophytica</name>
    <dbReference type="NCBI Taxonomy" id="1654476"/>
    <lineage>
        <taxon>Bacteria</taxon>
        <taxon>Bacillati</taxon>
        <taxon>Actinomycetota</taxon>
        <taxon>Actinomycetes</taxon>
        <taxon>Pseudonocardiales</taxon>
        <taxon>Pseudonocardiaceae</taxon>
        <taxon>Umezawaea</taxon>
    </lineage>
</organism>
<dbReference type="Proteomes" id="UP001141259">
    <property type="component" value="Unassembled WGS sequence"/>
</dbReference>
<evidence type="ECO:0000313" key="3">
    <source>
        <dbReference type="Proteomes" id="UP001141259"/>
    </source>
</evidence>